<comment type="caution">
    <text evidence="2">The sequence shown here is derived from an EMBL/GenBank/DDBJ whole genome shotgun (WGS) entry which is preliminary data.</text>
</comment>
<dbReference type="RefSeq" id="WP_279572606.1">
    <property type="nucleotide sequence ID" value="NZ_LWID01000001.1"/>
</dbReference>
<dbReference type="PIRSF" id="PIRSF036628">
    <property type="entry name" value="IolB"/>
    <property type="match status" value="1"/>
</dbReference>
<evidence type="ECO:0000313" key="2">
    <source>
        <dbReference type="EMBL" id="MDG6895182.1"/>
    </source>
</evidence>
<dbReference type="InterPro" id="IPR014710">
    <property type="entry name" value="RmlC-like_jellyroll"/>
</dbReference>
<accession>A0A9X4SI11</accession>
<protein>
    <submittedName>
        <fullName evidence="2">5-deoxy-glucuronate isomerase</fullName>
    </submittedName>
</protein>
<dbReference type="NCBIfam" id="TIGR04378">
    <property type="entry name" value="myo_inos_iolB"/>
    <property type="match status" value="1"/>
</dbReference>
<keyword evidence="1 2" id="KW-0413">Isomerase</keyword>
<keyword evidence="3" id="KW-1185">Reference proteome</keyword>
<dbReference type="InterPro" id="IPR024203">
    <property type="entry name" value="Deoxy-glucuronate_isom_IolB"/>
</dbReference>
<gene>
    <name evidence="2" type="ORF">A6A20_06025</name>
</gene>
<name>A0A9X4SI11_9PAST</name>
<evidence type="ECO:0000256" key="1">
    <source>
        <dbReference type="ARBA" id="ARBA00023235"/>
    </source>
</evidence>
<dbReference type="PANTHER" id="PTHR39193:SF1">
    <property type="entry name" value="5-DEOXY-GLUCURONATE ISOMERASE"/>
    <property type="match status" value="1"/>
</dbReference>
<dbReference type="EMBL" id="LWID01000001">
    <property type="protein sequence ID" value="MDG6895182.1"/>
    <property type="molecule type" value="Genomic_DNA"/>
</dbReference>
<proteinExistence type="predicted"/>
<dbReference type="Gene3D" id="2.60.120.10">
    <property type="entry name" value="Jelly Rolls"/>
    <property type="match status" value="2"/>
</dbReference>
<dbReference type="SUPFAM" id="SSF51182">
    <property type="entry name" value="RmlC-like cupins"/>
    <property type="match status" value="1"/>
</dbReference>
<dbReference type="PANTHER" id="PTHR39193">
    <property type="entry name" value="5-DEOXY-GLUCURONATE ISOMERASE"/>
    <property type="match status" value="1"/>
</dbReference>
<dbReference type="InterPro" id="IPR011051">
    <property type="entry name" value="RmlC_Cupin_sf"/>
</dbReference>
<dbReference type="GO" id="GO:0019310">
    <property type="term" value="P:inositol catabolic process"/>
    <property type="evidence" value="ECO:0007669"/>
    <property type="project" value="InterPro"/>
</dbReference>
<dbReference type="InterPro" id="IPR021120">
    <property type="entry name" value="KduI/IolB_isomerase"/>
</dbReference>
<dbReference type="AlphaFoldDB" id="A0A9X4SI11"/>
<reference evidence="2" key="1">
    <citation type="submission" date="2016-03" db="EMBL/GenBank/DDBJ databases">
        <title>Co-evolution between Pasteurellaceae and their hosts.</title>
        <authorList>
            <person name="Hansen M.J."/>
            <person name="Bojesen A.M."/>
            <person name="Planet P."/>
        </authorList>
    </citation>
    <scope>NUCLEOTIDE SEQUENCE</scope>
    <source>
        <strain evidence="2">146/S8/89</strain>
    </source>
</reference>
<dbReference type="Pfam" id="PF04962">
    <property type="entry name" value="KduI"/>
    <property type="match status" value="1"/>
</dbReference>
<evidence type="ECO:0000313" key="3">
    <source>
        <dbReference type="Proteomes" id="UP001155500"/>
    </source>
</evidence>
<sequence length="276" mass="31227">MSKLLAKSQKNNPAPNGQVQCVTPNSANWEYVGFEVYHLSAGQQLSYNSENTEVCFVLVAGQATIKTAQQTFSQIGKRLSPFERIPPYSVYIPPHQQVEIIAITPLELAVCRAPSQGNYPARLISPQQVGVEQRGYGNNKRLVHNILPETEPADSLLVVEVFTDEGNTSSFPSHKHDDKHSTQETYLEETYYHRFEPSQGFALQRVYTDDRSLDECMAVYDGDVVQVPKGYHPVATIAGYNNYYLNVMAGPVRKWQFSWEKDHAWINTSDYANKFK</sequence>
<dbReference type="GO" id="GO:0008880">
    <property type="term" value="F:glucuronate isomerase activity"/>
    <property type="evidence" value="ECO:0007669"/>
    <property type="project" value="InterPro"/>
</dbReference>
<dbReference type="Proteomes" id="UP001155500">
    <property type="component" value="Unassembled WGS sequence"/>
</dbReference>
<organism evidence="2 3">
    <name type="scientific">Volucribacter amazonae</name>
    <dbReference type="NCBI Taxonomy" id="256731"/>
    <lineage>
        <taxon>Bacteria</taxon>
        <taxon>Pseudomonadati</taxon>
        <taxon>Pseudomonadota</taxon>
        <taxon>Gammaproteobacteria</taxon>
        <taxon>Pasteurellales</taxon>
        <taxon>Pasteurellaceae</taxon>
        <taxon>Volucribacter</taxon>
    </lineage>
</organism>